<dbReference type="Pfam" id="PF00043">
    <property type="entry name" value="GST_C"/>
    <property type="match status" value="1"/>
</dbReference>
<dbReference type="EMBL" id="CABFNB010000009">
    <property type="protein sequence ID" value="VTZ59381.1"/>
    <property type="molecule type" value="Genomic_DNA"/>
</dbReference>
<sequence length="193" mass="21686">MKLYYSPKACSLADHIALQEAGAKFELERVNPATKRTASGRDFNDINPKGCVPVIEMDDGSLLTENVAILDWIAAQFPKLGVPGEMGRTRLIEALTFISTELHHSFRHLLDAKSEEEEAQAKAGIRIRFRWISGTFKGHYLFDDHPSVADFYLFVMLLWAERFDVNVPTRLTTFKELMRSRAAVSVALAVEAA</sequence>
<dbReference type="Pfam" id="PF13409">
    <property type="entry name" value="GST_N_2"/>
    <property type="match status" value="1"/>
</dbReference>
<organism evidence="3">
    <name type="scientific">Sinorhizobium medicae</name>
    <dbReference type="NCBI Taxonomy" id="110321"/>
    <lineage>
        <taxon>Bacteria</taxon>
        <taxon>Pseudomonadati</taxon>
        <taxon>Pseudomonadota</taxon>
        <taxon>Alphaproteobacteria</taxon>
        <taxon>Hyphomicrobiales</taxon>
        <taxon>Rhizobiaceae</taxon>
        <taxon>Sinorhizobium/Ensifer group</taxon>
        <taxon>Sinorhizobium</taxon>
    </lineage>
</organism>
<dbReference type="PANTHER" id="PTHR44051:SF8">
    <property type="entry name" value="GLUTATHIONE S-TRANSFERASE GSTA"/>
    <property type="match status" value="1"/>
</dbReference>
<dbReference type="SUPFAM" id="SSF47616">
    <property type="entry name" value="GST C-terminal domain-like"/>
    <property type="match status" value="1"/>
</dbReference>
<dbReference type="Gene3D" id="1.20.1050.10">
    <property type="match status" value="1"/>
</dbReference>
<dbReference type="Proteomes" id="UP000507954">
    <property type="component" value="Unassembled WGS sequence"/>
</dbReference>
<dbReference type="InterPro" id="IPR004046">
    <property type="entry name" value="GST_C"/>
</dbReference>
<evidence type="ECO:0000313" key="3">
    <source>
        <dbReference type="EMBL" id="VTZ59381.1"/>
    </source>
</evidence>
<feature type="domain" description="GST N-terminal" evidence="1">
    <location>
        <begin position="1"/>
        <end position="81"/>
    </location>
</feature>
<dbReference type="SFLD" id="SFLDS00019">
    <property type="entry name" value="Glutathione_Transferase_(cytos"/>
    <property type="match status" value="1"/>
</dbReference>
<dbReference type="InterPro" id="IPR004045">
    <property type="entry name" value="Glutathione_S-Trfase_N"/>
</dbReference>
<dbReference type="PROSITE" id="PS50404">
    <property type="entry name" value="GST_NTER"/>
    <property type="match status" value="1"/>
</dbReference>
<dbReference type="InterPro" id="IPR036282">
    <property type="entry name" value="Glutathione-S-Trfase_C_sf"/>
</dbReference>
<evidence type="ECO:0000259" key="2">
    <source>
        <dbReference type="PROSITE" id="PS50405"/>
    </source>
</evidence>
<evidence type="ECO:0000259" key="1">
    <source>
        <dbReference type="PROSITE" id="PS50404"/>
    </source>
</evidence>
<dbReference type="SUPFAM" id="SSF52833">
    <property type="entry name" value="Thioredoxin-like"/>
    <property type="match status" value="1"/>
</dbReference>
<dbReference type="RefSeq" id="WP_128222535.1">
    <property type="nucleotide sequence ID" value="NZ_CABFNB010000009.1"/>
</dbReference>
<dbReference type="CDD" id="cd03057">
    <property type="entry name" value="GST_N_Beta"/>
    <property type="match status" value="1"/>
</dbReference>
<gene>
    <name evidence="3" type="ORF">EMEDMD4_1060063</name>
</gene>
<dbReference type="Gene3D" id="3.40.30.10">
    <property type="entry name" value="Glutaredoxin"/>
    <property type="match status" value="1"/>
</dbReference>
<accession>A0A508WUT9</accession>
<dbReference type="AlphaFoldDB" id="A0A508WUT9"/>
<protein>
    <submittedName>
        <fullName evidence="3">Glutathione S-transferase</fullName>
    </submittedName>
</protein>
<dbReference type="InterPro" id="IPR040079">
    <property type="entry name" value="Glutathione_S-Trfase"/>
</dbReference>
<dbReference type="PROSITE" id="PS50405">
    <property type="entry name" value="GST_CTER"/>
    <property type="match status" value="1"/>
</dbReference>
<reference evidence="3" key="1">
    <citation type="submission" date="2019-06" db="EMBL/GenBank/DDBJ databases">
        <authorList>
            <person name="Le Quere A."/>
            <person name="Colella S."/>
        </authorList>
    </citation>
    <scope>NUCLEOTIDE SEQUENCE</scope>
    <source>
        <strain evidence="3">EmedicaeMD41</strain>
    </source>
</reference>
<dbReference type="InterPro" id="IPR010987">
    <property type="entry name" value="Glutathione-S-Trfase_C-like"/>
</dbReference>
<feature type="domain" description="GST C-terminal" evidence="2">
    <location>
        <begin position="84"/>
        <end position="193"/>
    </location>
</feature>
<keyword evidence="3" id="KW-0808">Transferase</keyword>
<dbReference type="GO" id="GO:0016740">
    <property type="term" value="F:transferase activity"/>
    <property type="evidence" value="ECO:0007669"/>
    <property type="project" value="UniProtKB-KW"/>
</dbReference>
<proteinExistence type="predicted"/>
<dbReference type="PANTHER" id="PTHR44051">
    <property type="entry name" value="GLUTATHIONE S-TRANSFERASE-RELATED"/>
    <property type="match status" value="1"/>
</dbReference>
<dbReference type="InterPro" id="IPR036249">
    <property type="entry name" value="Thioredoxin-like_sf"/>
</dbReference>
<name>A0A508WUT9_9HYPH</name>